<evidence type="ECO:0000313" key="2">
    <source>
        <dbReference type="EMBL" id="PTE22563.1"/>
    </source>
</evidence>
<dbReference type="Proteomes" id="UP000241010">
    <property type="component" value="Unassembled WGS sequence"/>
</dbReference>
<comment type="caution">
    <text evidence="2">The sequence shown here is derived from an EMBL/GenBank/DDBJ whole genome shotgun (WGS) entry which is preliminary data.</text>
</comment>
<evidence type="ECO:0000259" key="1">
    <source>
        <dbReference type="Pfam" id="PF11160"/>
    </source>
</evidence>
<keyword evidence="3" id="KW-1185">Reference proteome</keyword>
<sequence>MAEFQKGDAVVWDWGNGVARGKVSKVYTRKITRSIKGTDVTRKASKDEPALLIVQDDGDEVLKSSSEVRKG</sequence>
<evidence type="ECO:0000313" key="3">
    <source>
        <dbReference type="Proteomes" id="UP000241010"/>
    </source>
</evidence>
<dbReference type="AlphaFoldDB" id="A0A2T4JXS7"/>
<dbReference type="Pfam" id="PF11160">
    <property type="entry name" value="Hva1_TUDOR"/>
    <property type="match status" value="1"/>
</dbReference>
<proteinExistence type="predicted"/>
<accession>A0A2T4JXS7</accession>
<feature type="domain" description="Hypervirulence associated protein TUDOR" evidence="1">
    <location>
        <begin position="7"/>
        <end position="68"/>
    </location>
</feature>
<dbReference type="InterPro" id="IPR021331">
    <property type="entry name" value="Hva1_TUDOR"/>
</dbReference>
<protein>
    <submittedName>
        <fullName evidence="2">DUF2945 domain-containing protein</fullName>
    </submittedName>
</protein>
<reference evidence="2 3" key="1">
    <citation type="submission" date="2018-03" db="EMBL/GenBank/DDBJ databases">
        <title>Cereibacter changlensis.</title>
        <authorList>
            <person name="Meyer T.E."/>
            <person name="Miller S."/>
            <person name="Lodha T."/>
            <person name="Gandham S."/>
            <person name="Chintalapati S."/>
            <person name="Chintalapati V.R."/>
        </authorList>
    </citation>
    <scope>NUCLEOTIDE SEQUENCE [LARGE SCALE GENOMIC DNA]</scope>
    <source>
        <strain evidence="2 3">JA139</strain>
    </source>
</reference>
<dbReference type="EMBL" id="PZKG01000019">
    <property type="protein sequence ID" value="PTE22563.1"/>
    <property type="molecule type" value="Genomic_DNA"/>
</dbReference>
<dbReference type="OrthoDB" id="283968at2"/>
<dbReference type="RefSeq" id="WP_107663077.1">
    <property type="nucleotide sequence ID" value="NZ_PZKG01000019.1"/>
</dbReference>
<name>A0A2T4JXS7_9RHOB</name>
<gene>
    <name evidence="2" type="ORF">C5F48_06385</name>
</gene>
<organism evidence="2 3">
    <name type="scientific">Cereibacter changlensis JA139</name>
    <dbReference type="NCBI Taxonomy" id="1188249"/>
    <lineage>
        <taxon>Bacteria</taxon>
        <taxon>Pseudomonadati</taxon>
        <taxon>Pseudomonadota</taxon>
        <taxon>Alphaproteobacteria</taxon>
        <taxon>Rhodobacterales</taxon>
        <taxon>Paracoccaceae</taxon>
        <taxon>Cereibacter</taxon>
    </lineage>
</organism>